<proteinExistence type="predicted"/>
<sequence length="46" mass="5342">MLARRLRQGYYSFLGKRLMRQAIICKTQADHMGLVHGFRMSETVGN</sequence>
<organism evidence="1 2">
    <name type="scientific">Slackia heliotrinireducens (strain ATCC 29202 / DSM 20476 / NCTC 11029 / RHS 1)</name>
    <name type="common">Peptococcus heliotrinreducens</name>
    <dbReference type="NCBI Taxonomy" id="471855"/>
    <lineage>
        <taxon>Bacteria</taxon>
        <taxon>Bacillati</taxon>
        <taxon>Actinomycetota</taxon>
        <taxon>Coriobacteriia</taxon>
        <taxon>Eggerthellales</taxon>
        <taxon>Eggerthellaceae</taxon>
        <taxon>Slackia</taxon>
    </lineage>
</organism>
<dbReference type="KEGG" id="shi:Shel_22820"/>
<gene>
    <name evidence="1" type="ordered locus">Shel_22820</name>
</gene>
<accession>C7N170</accession>
<evidence type="ECO:0000313" key="2">
    <source>
        <dbReference type="Proteomes" id="UP000002026"/>
    </source>
</evidence>
<dbReference type="STRING" id="471855.Shel_22820"/>
<dbReference type="AlphaFoldDB" id="C7N170"/>
<evidence type="ECO:0000313" key="1">
    <source>
        <dbReference type="EMBL" id="ACV23292.1"/>
    </source>
</evidence>
<dbReference type="EMBL" id="CP001684">
    <property type="protein sequence ID" value="ACV23292.1"/>
    <property type="molecule type" value="Genomic_DNA"/>
</dbReference>
<dbReference type="HOGENOM" id="CLU_3189092_0_0_11"/>
<keyword evidence="2" id="KW-1185">Reference proteome</keyword>
<protein>
    <submittedName>
        <fullName evidence="1">Uncharacterized protein</fullName>
    </submittedName>
</protein>
<reference evidence="1 2" key="1">
    <citation type="journal article" date="2009" name="Stand. Genomic Sci.">
        <title>Complete genome sequence of Slackia heliotrinireducens type strain (RHS 1).</title>
        <authorList>
            <person name="Pukall R."/>
            <person name="Lapidus A."/>
            <person name="Nolan M."/>
            <person name="Copeland A."/>
            <person name="Glavina Del Rio T."/>
            <person name="Lucas S."/>
            <person name="Chen F."/>
            <person name="Tice H."/>
            <person name="Cheng J.F."/>
            <person name="Chertkov O."/>
            <person name="Bruce D."/>
            <person name="Goodwin L."/>
            <person name="Kuske C."/>
            <person name="Brettin T."/>
            <person name="Detter J.C."/>
            <person name="Han C."/>
            <person name="Pitluck S."/>
            <person name="Pati A."/>
            <person name="Mavrommatis K."/>
            <person name="Ivanova N."/>
            <person name="Ovchinnikova G."/>
            <person name="Chen A."/>
            <person name="Palaniappan K."/>
            <person name="Schneider S."/>
            <person name="Rohde M."/>
            <person name="Chain P."/>
            <person name="D'haeseleer P."/>
            <person name="Goker M."/>
            <person name="Bristow J."/>
            <person name="Eisen J.A."/>
            <person name="Markowitz V."/>
            <person name="Kyrpides N.C."/>
            <person name="Klenk H.P."/>
            <person name="Hugenholtz P."/>
        </authorList>
    </citation>
    <scope>NUCLEOTIDE SEQUENCE [LARGE SCALE GENOMIC DNA]</scope>
    <source>
        <strain evidence="2">ATCC 29202 / DSM 20476 / NCTC 11029 / RHS 1</strain>
    </source>
</reference>
<name>C7N170_SLAHD</name>
<dbReference type="Proteomes" id="UP000002026">
    <property type="component" value="Chromosome"/>
</dbReference>